<feature type="compositionally biased region" description="Basic residues" evidence="1">
    <location>
        <begin position="58"/>
        <end position="68"/>
    </location>
</feature>
<accession>A0ABX8JJY7</accession>
<organism evidence="3 4">
    <name type="scientific">Geomonas diazotrophica</name>
    <dbReference type="NCBI Taxonomy" id="2843197"/>
    <lineage>
        <taxon>Bacteria</taxon>
        <taxon>Pseudomonadati</taxon>
        <taxon>Thermodesulfobacteriota</taxon>
        <taxon>Desulfuromonadia</taxon>
        <taxon>Geobacterales</taxon>
        <taxon>Geobacteraceae</taxon>
        <taxon>Geomonas</taxon>
    </lineage>
</organism>
<proteinExistence type="predicted"/>
<dbReference type="EMBL" id="CP076724">
    <property type="protein sequence ID" value="QWV97627.1"/>
    <property type="molecule type" value="Genomic_DNA"/>
</dbReference>
<gene>
    <name evidence="3" type="ORF">KP005_20220</name>
</gene>
<evidence type="ECO:0000313" key="3">
    <source>
        <dbReference type="EMBL" id="QWV97627.1"/>
    </source>
</evidence>
<evidence type="ECO:0000313" key="4">
    <source>
        <dbReference type="Proteomes" id="UP000683493"/>
    </source>
</evidence>
<feature type="signal peptide" evidence="2">
    <location>
        <begin position="1"/>
        <end position="19"/>
    </location>
</feature>
<reference evidence="3 4" key="1">
    <citation type="submission" date="2021-06" db="EMBL/GenBank/DDBJ databases">
        <title>Gemonas diversity in paddy soil.</title>
        <authorList>
            <person name="Liu G."/>
        </authorList>
    </citation>
    <scope>NUCLEOTIDE SEQUENCE [LARGE SCALE GENOMIC DNA]</scope>
    <source>
        <strain evidence="3 4">RG29</strain>
    </source>
</reference>
<evidence type="ECO:0000256" key="1">
    <source>
        <dbReference type="SAM" id="MobiDB-lite"/>
    </source>
</evidence>
<feature type="compositionally biased region" description="Basic and acidic residues" evidence="1">
    <location>
        <begin position="44"/>
        <end position="57"/>
    </location>
</feature>
<feature type="region of interest" description="Disordered" evidence="1">
    <location>
        <begin position="19"/>
        <end position="68"/>
    </location>
</feature>
<keyword evidence="4" id="KW-1185">Reference proteome</keyword>
<name>A0ABX8JJY7_9BACT</name>
<feature type="chain" id="PRO_5046170082" evidence="2">
    <location>
        <begin position="20"/>
        <end position="68"/>
    </location>
</feature>
<dbReference type="Proteomes" id="UP000683493">
    <property type="component" value="Chromosome"/>
</dbReference>
<sequence>MTMTAGLILSLSLAVTANAASAGKGTAPKTGQGVQNAKKVAQSKMERSKKMQEVEKKGHAKRQQGMKK</sequence>
<protein>
    <submittedName>
        <fullName evidence="3">Uncharacterized protein</fullName>
    </submittedName>
</protein>
<keyword evidence="2" id="KW-0732">Signal</keyword>
<evidence type="ECO:0000256" key="2">
    <source>
        <dbReference type="SAM" id="SignalP"/>
    </source>
</evidence>